<evidence type="ECO:0000313" key="2">
    <source>
        <dbReference type="Proteomes" id="UP000216867"/>
    </source>
</evidence>
<reference evidence="1 2" key="1">
    <citation type="submission" date="2017-04" db="EMBL/GenBank/DDBJ databases">
        <title>Kefir bacterial isolates.</title>
        <authorList>
            <person name="Kim Y."/>
            <person name="Blasche S."/>
            <person name="Patil K.R."/>
        </authorList>
    </citation>
    <scope>NUCLEOTIDE SEQUENCE [LARGE SCALE GENOMIC DNA]</scope>
    <source>
        <strain evidence="1 2">OG2</strain>
    </source>
</reference>
<dbReference type="EMBL" id="NCWY01000015">
    <property type="protein sequence ID" value="PAK94029.1"/>
    <property type="molecule type" value="Genomic_DNA"/>
</dbReference>
<name>A0A269Z8Q5_9MICO</name>
<comment type="caution">
    <text evidence="1">The sequence shown here is derived from an EMBL/GenBank/DDBJ whole genome shotgun (WGS) entry which is preliminary data.</text>
</comment>
<dbReference type="AlphaFoldDB" id="A0A269Z8Q5"/>
<dbReference type="Proteomes" id="UP000216867">
    <property type="component" value="Unassembled WGS sequence"/>
</dbReference>
<evidence type="ECO:0000313" key="1">
    <source>
        <dbReference type="EMBL" id="PAK94029.1"/>
    </source>
</evidence>
<dbReference type="RefSeq" id="WP_095376661.1">
    <property type="nucleotide sequence ID" value="NZ_NCWY01000015.1"/>
</dbReference>
<organism evidence="1 2">
    <name type="scientific">Brevibacterium casei</name>
    <dbReference type="NCBI Taxonomy" id="33889"/>
    <lineage>
        <taxon>Bacteria</taxon>
        <taxon>Bacillati</taxon>
        <taxon>Actinomycetota</taxon>
        <taxon>Actinomycetes</taxon>
        <taxon>Micrococcales</taxon>
        <taxon>Brevibacteriaceae</taxon>
        <taxon>Brevibacterium</taxon>
    </lineage>
</organism>
<accession>A0A269Z8Q5</accession>
<gene>
    <name evidence="1" type="ORF">B8X04_14545</name>
</gene>
<proteinExistence type="predicted"/>
<protein>
    <submittedName>
        <fullName evidence="1">Uncharacterized protein</fullName>
    </submittedName>
</protein>
<sequence>MRLPDIPARHRLLVRTVSTIGSGALSIVRRRDFAAEHQNTARAAYAVATAAMTWLGGTRAFADTDVDLVAPGGIEAGEPARYAEDEPFGYIDGGDPEAWWIEDATWRSRAFLNLAAAAAAGAASWMLWGPIQNLKDSWDEKLPDGLGRGLGAVINSSVVAGTAFAVDRAEEFVAREALDGHIDVAPVEIELPAHVRAALDALLDEPHPQSQDVAEVIRAQLDHGRFFITVPYSRKQFPGDDPIELSDADLSALLAEEDVSSIDVYLDAEAPRAIPANHTYPVSALFERDADRSGSSADPALYELSLDIRDGLLDRIDLYGVDAELDAEVAAMTADNLGASAPGTLHPEGIEGWVEPDLIDGEDVDDADLAAVSIEAPLTLADWPAPEDLTFRTDGA</sequence>